<evidence type="ECO:0000256" key="2">
    <source>
        <dbReference type="SAM" id="SignalP"/>
    </source>
</evidence>
<feature type="chain" id="PRO_5002097478" evidence="2">
    <location>
        <begin position="27"/>
        <end position="277"/>
    </location>
</feature>
<feature type="transmembrane region" description="Helical" evidence="1">
    <location>
        <begin position="82"/>
        <end position="109"/>
    </location>
</feature>
<keyword evidence="1" id="KW-0472">Membrane</keyword>
<dbReference type="HOGENOM" id="CLU_914907_0_0_5"/>
<keyword evidence="4" id="KW-1185">Reference proteome</keyword>
<dbReference type="Proteomes" id="UP000031368">
    <property type="component" value="Plasmid pRgalR602b"/>
</dbReference>
<keyword evidence="3" id="KW-0614">Plasmid</keyword>
<proteinExistence type="predicted"/>
<dbReference type="AlphaFoldDB" id="A0A0B4XAE8"/>
<keyword evidence="1" id="KW-1133">Transmembrane helix</keyword>
<dbReference type="RefSeq" id="WP_133938055.1">
    <property type="nucleotide sequence ID" value="NZ_CP006879.1"/>
</dbReference>
<dbReference type="EMBL" id="CP006879">
    <property type="protein sequence ID" value="AJD43593.1"/>
    <property type="molecule type" value="Genomic_DNA"/>
</dbReference>
<reference evidence="3 4" key="1">
    <citation type="submission" date="2013-11" db="EMBL/GenBank/DDBJ databases">
        <title>Complete genome sequence of Rhizobium gallicum bv. gallicum R602.</title>
        <authorList>
            <person name="Bustos P."/>
            <person name="Santamaria R.I."/>
            <person name="Lozano L."/>
            <person name="Acosta J.L."/>
            <person name="Ormeno-Orrillo E."/>
            <person name="Rogel M.A."/>
            <person name="Romero D."/>
            <person name="Cevallos M.A."/>
            <person name="Martinez-Romero E."/>
            <person name="Gonzalez V."/>
        </authorList>
    </citation>
    <scope>NUCLEOTIDE SEQUENCE [LARGE SCALE GENOMIC DNA]</scope>
    <source>
        <strain evidence="3 4">R602</strain>
        <plasmid evidence="3 4">pRgalR602b</plasmid>
    </source>
</reference>
<evidence type="ECO:0000313" key="4">
    <source>
        <dbReference type="Proteomes" id="UP000031368"/>
    </source>
</evidence>
<protein>
    <submittedName>
        <fullName evidence="3">Uncharacterized protein</fullName>
    </submittedName>
</protein>
<geneLocation type="plasmid" evidence="3 4">
    <name>pRgalR602b</name>
</geneLocation>
<feature type="transmembrane region" description="Helical" evidence="1">
    <location>
        <begin position="50"/>
        <end position="70"/>
    </location>
</feature>
<keyword evidence="2" id="KW-0732">Signal</keyword>
<accession>A0A0B4XAE8</accession>
<feature type="transmembrane region" description="Helical" evidence="1">
    <location>
        <begin position="129"/>
        <end position="149"/>
    </location>
</feature>
<name>A0A0B4XAE8_9HYPH</name>
<sequence length="277" mass="30089">MVKLPTLKCILLTALFALAFSQGAFAQTDTRPVGISDFVYSASGKSLTILFVTAVVLESAFAIIFNWRVFLAYFAAKGVKTIIMIGVSLLVVWIFNLDVVASLVAAYTLPATGADQTALAAEVAKTTGPISKLITAFVLAGGSSGIHNMMYALGFRSSRDADVTPKPPQDEAWVSVRVKRVNAVAPVQVALSKVDAAPENVIPPALAGTIRFRRPALAELLFRNVDRFPQNGGYVVEPNQIYRIQIEARDAKGTLLDRFDRYYKFAPRAIVDFDVEI</sequence>
<keyword evidence="1" id="KW-0812">Transmembrane</keyword>
<dbReference type="KEGG" id="rga:RGR602_PB00052"/>
<evidence type="ECO:0000256" key="1">
    <source>
        <dbReference type="SAM" id="Phobius"/>
    </source>
</evidence>
<feature type="signal peptide" evidence="2">
    <location>
        <begin position="1"/>
        <end position="26"/>
    </location>
</feature>
<gene>
    <name evidence="3" type="ORF">RGR602_PB00052</name>
</gene>
<organism evidence="3 4">
    <name type="scientific">Rhizobium gallicum bv. gallicum R602sp</name>
    <dbReference type="NCBI Taxonomy" id="1041138"/>
    <lineage>
        <taxon>Bacteria</taxon>
        <taxon>Pseudomonadati</taxon>
        <taxon>Pseudomonadota</taxon>
        <taxon>Alphaproteobacteria</taxon>
        <taxon>Hyphomicrobiales</taxon>
        <taxon>Rhizobiaceae</taxon>
        <taxon>Rhizobium/Agrobacterium group</taxon>
        <taxon>Rhizobium</taxon>
    </lineage>
</organism>
<evidence type="ECO:0000313" key="3">
    <source>
        <dbReference type="EMBL" id="AJD43593.1"/>
    </source>
</evidence>